<evidence type="ECO:0000313" key="2">
    <source>
        <dbReference type="Proteomes" id="UP001521150"/>
    </source>
</evidence>
<keyword evidence="2" id="KW-1185">Reference proteome</keyword>
<dbReference type="RefSeq" id="WP_233733107.1">
    <property type="nucleotide sequence ID" value="NZ_JAJVCN010000004.1"/>
</dbReference>
<dbReference type="SFLD" id="SFLDG01129">
    <property type="entry name" value="C1.5:_HAD__Beta-PGM__Phosphata"/>
    <property type="match status" value="1"/>
</dbReference>
<dbReference type="SUPFAM" id="SSF56784">
    <property type="entry name" value="HAD-like"/>
    <property type="match status" value="1"/>
</dbReference>
<dbReference type="InterPro" id="IPR023198">
    <property type="entry name" value="PGP-like_dom2"/>
</dbReference>
<organism evidence="1 2">
    <name type="scientific">Kibdelosporangium philippinense</name>
    <dbReference type="NCBI Taxonomy" id="211113"/>
    <lineage>
        <taxon>Bacteria</taxon>
        <taxon>Bacillati</taxon>
        <taxon>Actinomycetota</taxon>
        <taxon>Actinomycetes</taxon>
        <taxon>Pseudonocardiales</taxon>
        <taxon>Pseudonocardiaceae</taxon>
        <taxon>Kibdelosporangium</taxon>
    </lineage>
</organism>
<dbReference type="EMBL" id="JAJVCN010000004">
    <property type="protein sequence ID" value="MCE7010848.1"/>
    <property type="molecule type" value="Genomic_DNA"/>
</dbReference>
<evidence type="ECO:0000313" key="1">
    <source>
        <dbReference type="EMBL" id="MCE7010848.1"/>
    </source>
</evidence>
<reference evidence="1 2" key="1">
    <citation type="submission" date="2021-12" db="EMBL/GenBank/DDBJ databases">
        <title>Genome sequence of Kibdelosporangium philippinense ATCC 49844.</title>
        <authorList>
            <person name="Fedorov E.A."/>
            <person name="Omeragic M."/>
            <person name="Shalygina K.F."/>
            <person name="Maclea K.S."/>
        </authorList>
    </citation>
    <scope>NUCLEOTIDE SEQUENCE [LARGE SCALE GENOMIC DNA]</scope>
    <source>
        <strain evidence="1 2">ATCC 49844</strain>
    </source>
</reference>
<dbReference type="PANTHER" id="PTHR43434:SF16">
    <property type="entry name" value="BLL8046 PROTEIN"/>
    <property type="match status" value="1"/>
</dbReference>
<comment type="caution">
    <text evidence="1">The sequence shown here is derived from an EMBL/GenBank/DDBJ whole genome shotgun (WGS) entry which is preliminary data.</text>
</comment>
<dbReference type="InterPro" id="IPR036412">
    <property type="entry name" value="HAD-like_sf"/>
</dbReference>
<accession>A0ABS8ZWT6</accession>
<dbReference type="GO" id="GO:0016787">
    <property type="term" value="F:hydrolase activity"/>
    <property type="evidence" value="ECO:0007669"/>
    <property type="project" value="UniProtKB-KW"/>
</dbReference>
<dbReference type="Gene3D" id="3.40.50.1000">
    <property type="entry name" value="HAD superfamily/HAD-like"/>
    <property type="match status" value="1"/>
</dbReference>
<dbReference type="InterPro" id="IPR023214">
    <property type="entry name" value="HAD_sf"/>
</dbReference>
<gene>
    <name evidence="1" type="ORF">LWC34_49805</name>
</gene>
<sequence length="222" mass="24204">MTDCLLFDVDGTLVDTNFLHTVAWHRAFLRFDLVVPNWRIHRAIGMGGDQLVPALVGEKTEADIGDKIRQAWADEYQPLIEQVRPFEGAHRLLAEAASNDVVVVLASSGPPDHVEHYIDLLDARDIAAAWTTSEDVSETKPAPELLEVALGKVSVERASVVGDSVWDCDAASRSGLPSVGTLTGGTSRAELIEHGAVSVYEHLDQLRADLNDLPYVRLDETA</sequence>
<dbReference type="PANTHER" id="PTHR43434">
    <property type="entry name" value="PHOSPHOGLYCOLATE PHOSPHATASE"/>
    <property type="match status" value="1"/>
</dbReference>
<dbReference type="Gene3D" id="1.10.150.240">
    <property type="entry name" value="Putative phosphatase, domain 2"/>
    <property type="match status" value="1"/>
</dbReference>
<proteinExistence type="predicted"/>
<dbReference type="Pfam" id="PF13419">
    <property type="entry name" value="HAD_2"/>
    <property type="match status" value="1"/>
</dbReference>
<dbReference type="InterPro" id="IPR041492">
    <property type="entry name" value="HAD_2"/>
</dbReference>
<keyword evidence="1" id="KW-0378">Hydrolase</keyword>
<dbReference type="InterPro" id="IPR050155">
    <property type="entry name" value="HAD-like_hydrolase_sf"/>
</dbReference>
<name>A0ABS8ZWT6_9PSEU</name>
<protein>
    <submittedName>
        <fullName evidence="1">HAD family hydrolase</fullName>
    </submittedName>
</protein>
<dbReference type="SFLD" id="SFLDS00003">
    <property type="entry name" value="Haloacid_Dehalogenase"/>
    <property type="match status" value="1"/>
</dbReference>
<dbReference type="Proteomes" id="UP001521150">
    <property type="component" value="Unassembled WGS sequence"/>
</dbReference>